<feature type="compositionally biased region" description="Low complexity" evidence="1">
    <location>
        <begin position="228"/>
        <end position="247"/>
    </location>
</feature>
<dbReference type="Proteomes" id="UP001558652">
    <property type="component" value="Unassembled WGS sequence"/>
</dbReference>
<protein>
    <submittedName>
        <fullName evidence="2">Uncharacterized protein</fullName>
    </submittedName>
</protein>
<evidence type="ECO:0000256" key="1">
    <source>
        <dbReference type="SAM" id="MobiDB-lite"/>
    </source>
</evidence>
<evidence type="ECO:0000313" key="3">
    <source>
        <dbReference type="Proteomes" id="UP001558652"/>
    </source>
</evidence>
<dbReference type="AlphaFoldDB" id="A0ABD0YA16"/>
<accession>A0ABD0YA16</accession>
<comment type="caution">
    <text evidence="2">The sequence shown here is derived from an EMBL/GenBank/DDBJ whole genome shotgun (WGS) entry which is preliminary data.</text>
</comment>
<feature type="region of interest" description="Disordered" evidence="1">
    <location>
        <begin position="1"/>
        <end position="252"/>
    </location>
</feature>
<feature type="compositionally biased region" description="Basic and acidic residues" evidence="1">
    <location>
        <begin position="166"/>
        <end position="178"/>
    </location>
</feature>
<gene>
    <name evidence="2" type="ORF">AAG570_006137</name>
</gene>
<name>A0ABD0YA16_9HEMI</name>
<feature type="compositionally biased region" description="Basic and acidic residues" evidence="1">
    <location>
        <begin position="84"/>
        <end position="104"/>
    </location>
</feature>
<keyword evidence="3" id="KW-1185">Reference proteome</keyword>
<dbReference type="EMBL" id="JBFDAA010000019">
    <property type="protein sequence ID" value="KAL1115848.1"/>
    <property type="molecule type" value="Genomic_DNA"/>
</dbReference>
<evidence type="ECO:0000313" key="2">
    <source>
        <dbReference type="EMBL" id="KAL1115848.1"/>
    </source>
</evidence>
<proteinExistence type="predicted"/>
<reference evidence="2 3" key="1">
    <citation type="submission" date="2024-07" db="EMBL/GenBank/DDBJ databases">
        <title>Chromosome-level genome assembly of the water stick insect Ranatra chinensis (Heteroptera: Nepidae).</title>
        <authorList>
            <person name="Liu X."/>
        </authorList>
    </citation>
    <scope>NUCLEOTIDE SEQUENCE [LARGE SCALE GENOMIC DNA]</scope>
    <source>
        <strain evidence="2">Cailab_2021Rc</strain>
        <tissue evidence="2">Muscle</tissue>
    </source>
</reference>
<feature type="compositionally biased region" description="Low complexity" evidence="1">
    <location>
        <begin position="182"/>
        <end position="195"/>
    </location>
</feature>
<organism evidence="2 3">
    <name type="scientific">Ranatra chinensis</name>
    <dbReference type="NCBI Taxonomy" id="642074"/>
    <lineage>
        <taxon>Eukaryota</taxon>
        <taxon>Metazoa</taxon>
        <taxon>Ecdysozoa</taxon>
        <taxon>Arthropoda</taxon>
        <taxon>Hexapoda</taxon>
        <taxon>Insecta</taxon>
        <taxon>Pterygota</taxon>
        <taxon>Neoptera</taxon>
        <taxon>Paraneoptera</taxon>
        <taxon>Hemiptera</taxon>
        <taxon>Heteroptera</taxon>
        <taxon>Panheteroptera</taxon>
        <taxon>Nepomorpha</taxon>
        <taxon>Nepidae</taxon>
        <taxon>Ranatrinae</taxon>
        <taxon>Ranatra</taxon>
    </lineage>
</organism>
<feature type="compositionally biased region" description="Low complexity" evidence="1">
    <location>
        <begin position="72"/>
        <end position="83"/>
    </location>
</feature>
<sequence>MANGGAEEVVGNREEITDGRSSPIPAILKSSPQDPVHDKDDSLNQLVLTETTDRPRQSTSNSGRTQDKSRKSTVPSTTPVPTTDARKYDIIRSFLEEQSKKGAEAPRPFSRSRETQKTYPPRSKIVEDYTIRQQTRYRTAEEPPGRNRVVPEIAAIVQEYAVTRRTTTDSRRTSESRRRTPSSRTTESPRTTTESILSFERELEKFNNLSPTPDEPRPLEPVRTTPQTSSHRPTTTSAAPSPTTQSAGRQCTTDCADRQSNIRYANLFLAI</sequence>